<dbReference type="Pfam" id="PF00089">
    <property type="entry name" value="Trypsin"/>
    <property type="match status" value="1"/>
</dbReference>
<evidence type="ECO:0000256" key="3">
    <source>
        <dbReference type="ARBA" id="ARBA00023157"/>
    </source>
</evidence>
<reference evidence="6" key="1">
    <citation type="submission" date="2012-07" db="EMBL/GenBank/DDBJ databases">
        <title>Genome of the Chinese tree shrew, a rising model animal genetically related to primates.</title>
        <authorList>
            <person name="Zhang G."/>
            <person name="Fan Y."/>
            <person name="Yao Y."/>
            <person name="Huang Z."/>
        </authorList>
    </citation>
    <scope>NUCLEOTIDE SEQUENCE [LARGE SCALE GENOMIC DNA]</scope>
</reference>
<keyword evidence="1" id="KW-0732">Signal</keyword>
<keyword evidence="6" id="KW-1185">Reference proteome</keyword>
<keyword evidence="3" id="KW-1015">Disulfide bond</keyword>
<feature type="domain" description="Peptidase S1" evidence="4">
    <location>
        <begin position="66"/>
        <end position="103"/>
    </location>
</feature>
<dbReference type="InParanoid" id="L9L280"/>
<keyword evidence="2" id="KW-0865">Zymogen</keyword>
<dbReference type="InterPro" id="IPR009003">
    <property type="entry name" value="Peptidase_S1_PA"/>
</dbReference>
<sequence length="104" mass="11464">MEDELARPTSRTVSPNSHLGSSINVTLRVHIINEQEKTNQVIPVATAISHPDYDFKIYFNDIMLLQGDSGGPLVCNNVAQGIVPYGKNYGTLPCIYTRISSFLP</sequence>
<evidence type="ECO:0000256" key="2">
    <source>
        <dbReference type="ARBA" id="ARBA00023145"/>
    </source>
</evidence>
<dbReference type="GO" id="GO:0004252">
    <property type="term" value="F:serine-type endopeptidase activity"/>
    <property type="evidence" value="ECO:0007669"/>
    <property type="project" value="InterPro"/>
</dbReference>
<evidence type="ECO:0000259" key="4">
    <source>
        <dbReference type="Pfam" id="PF00089"/>
    </source>
</evidence>
<dbReference type="EMBL" id="KB320541">
    <property type="protein sequence ID" value="ELW69305.1"/>
    <property type="molecule type" value="Genomic_DNA"/>
</dbReference>
<evidence type="ECO:0000256" key="1">
    <source>
        <dbReference type="ARBA" id="ARBA00022729"/>
    </source>
</evidence>
<proteinExistence type="predicted"/>
<evidence type="ECO:0000313" key="6">
    <source>
        <dbReference type="Proteomes" id="UP000011518"/>
    </source>
</evidence>
<reference evidence="6" key="2">
    <citation type="journal article" date="2013" name="Nat. Commun.">
        <title>Genome of the Chinese tree shrew.</title>
        <authorList>
            <person name="Fan Y."/>
            <person name="Huang Z.Y."/>
            <person name="Cao C.C."/>
            <person name="Chen C.S."/>
            <person name="Chen Y.X."/>
            <person name="Fan D.D."/>
            <person name="He J."/>
            <person name="Hou H.L."/>
            <person name="Hu L."/>
            <person name="Hu X.T."/>
            <person name="Jiang X.T."/>
            <person name="Lai R."/>
            <person name="Lang Y.S."/>
            <person name="Liang B."/>
            <person name="Liao S.G."/>
            <person name="Mu D."/>
            <person name="Ma Y.Y."/>
            <person name="Niu Y.Y."/>
            <person name="Sun X.Q."/>
            <person name="Xia J.Q."/>
            <person name="Xiao J."/>
            <person name="Xiong Z.Q."/>
            <person name="Xu L."/>
            <person name="Yang L."/>
            <person name="Zhang Y."/>
            <person name="Zhao W."/>
            <person name="Zhao X.D."/>
            <person name="Zheng Y.T."/>
            <person name="Zhou J.M."/>
            <person name="Zhu Y.B."/>
            <person name="Zhang G.J."/>
            <person name="Wang J."/>
            <person name="Yao Y.G."/>
        </authorList>
    </citation>
    <scope>NUCLEOTIDE SEQUENCE [LARGE SCALE GENOMIC DNA]</scope>
</reference>
<dbReference type="GO" id="GO:0005737">
    <property type="term" value="C:cytoplasm"/>
    <property type="evidence" value="ECO:0007669"/>
    <property type="project" value="TreeGrafter"/>
</dbReference>
<accession>L9L280</accession>
<dbReference type="InterPro" id="IPR001254">
    <property type="entry name" value="Trypsin_dom"/>
</dbReference>
<dbReference type="GO" id="GO:0006508">
    <property type="term" value="P:proteolysis"/>
    <property type="evidence" value="ECO:0007669"/>
    <property type="project" value="InterPro"/>
</dbReference>
<dbReference type="PANTHER" id="PTHR24271:SF81">
    <property type="entry name" value="GRANZYME B"/>
    <property type="match status" value="1"/>
</dbReference>
<dbReference type="Gene3D" id="2.40.10.10">
    <property type="entry name" value="Trypsin-like serine proteases"/>
    <property type="match status" value="2"/>
</dbReference>
<dbReference type="SUPFAM" id="SSF50494">
    <property type="entry name" value="Trypsin-like serine proteases"/>
    <property type="match status" value="1"/>
</dbReference>
<dbReference type="AlphaFoldDB" id="L9L280"/>
<organism evidence="5 6">
    <name type="scientific">Tupaia chinensis</name>
    <name type="common">Chinese tree shrew</name>
    <name type="synonym">Tupaia belangeri chinensis</name>
    <dbReference type="NCBI Taxonomy" id="246437"/>
    <lineage>
        <taxon>Eukaryota</taxon>
        <taxon>Metazoa</taxon>
        <taxon>Chordata</taxon>
        <taxon>Craniata</taxon>
        <taxon>Vertebrata</taxon>
        <taxon>Euteleostomi</taxon>
        <taxon>Mammalia</taxon>
        <taxon>Eutheria</taxon>
        <taxon>Euarchontoglires</taxon>
        <taxon>Scandentia</taxon>
        <taxon>Tupaiidae</taxon>
        <taxon>Tupaia</taxon>
    </lineage>
</organism>
<evidence type="ECO:0000313" key="5">
    <source>
        <dbReference type="EMBL" id="ELW69305.1"/>
    </source>
</evidence>
<gene>
    <name evidence="5" type="ORF">TREES_T100007128</name>
</gene>
<name>L9L280_TUPCH</name>
<dbReference type="PANTHER" id="PTHR24271">
    <property type="entry name" value="KALLIKREIN-RELATED"/>
    <property type="match status" value="1"/>
</dbReference>
<dbReference type="STRING" id="246437.L9L280"/>
<dbReference type="Proteomes" id="UP000011518">
    <property type="component" value="Unassembled WGS sequence"/>
</dbReference>
<dbReference type="InterPro" id="IPR043504">
    <property type="entry name" value="Peptidase_S1_PA_chymotrypsin"/>
</dbReference>
<protein>
    <submittedName>
        <fullName evidence="5">Duodenase-1</fullName>
    </submittedName>
</protein>